<evidence type="ECO:0000313" key="3">
    <source>
        <dbReference type="Proteomes" id="UP001589575"/>
    </source>
</evidence>
<evidence type="ECO:0000313" key="2">
    <source>
        <dbReference type="EMBL" id="MFB9070145.1"/>
    </source>
</evidence>
<protein>
    <submittedName>
        <fullName evidence="2">Uncharacterized protein</fullName>
    </submittedName>
</protein>
<organism evidence="2 3">
    <name type="scientific">Citricoccus parietis</name>
    <dbReference type="NCBI Taxonomy" id="592307"/>
    <lineage>
        <taxon>Bacteria</taxon>
        <taxon>Bacillati</taxon>
        <taxon>Actinomycetota</taxon>
        <taxon>Actinomycetes</taxon>
        <taxon>Micrococcales</taxon>
        <taxon>Micrococcaceae</taxon>
        <taxon>Citricoccus</taxon>
    </lineage>
</organism>
<dbReference type="EMBL" id="JBHMFI010000001">
    <property type="protein sequence ID" value="MFB9070145.1"/>
    <property type="molecule type" value="Genomic_DNA"/>
</dbReference>
<comment type="caution">
    <text evidence="2">The sequence shown here is derived from an EMBL/GenBank/DDBJ whole genome shotgun (WGS) entry which is preliminary data.</text>
</comment>
<keyword evidence="3" id="KW-1185">Reference proteome</keyword>
<gene>
    <name evidence="2" type="ORF">ACFFX0_02625</name>
</gene>
<reference evidence="2 3" key="1">
    <citation type="submission" date="2024-09" db="EMBL/GenBank/DDBJ databases">
        <authorList>
            <person name="Sun Q."/>
            <person name="Mori K."/>
        </authorList>
    </citation>
    <scope>NUCLEOTIDE SEQUENCE [LARGE SCALE GENOMIC DNA]</scope>
    <source>
        <strain evidence="2 3">CCM 7609</strain>
    </source>
</reference>
<evidence type="ECO:0000256" key="1">
    <source>
        <dbReference type="SAM" id="MobiDB-lite"/>
    </source>
</evidence>
<dbReference type="Proteomes" id="UP001589575">
    <property type="component" value="Unassembled WGS sequence"/>
</dbReference>
<accession>A0ABV5FTY2</accession>
<name>A0ABV5FTY2_9MICC</name>
<sequence length="69" mass="7549">MSSCASSRAPKPWRTMAWSSTIRMRIGCMAENGSAGLWLTRPGYPSRRRSPQVAPTFTLLGDDPARPAP</sequence>
<feature type="region of interest" description="Disordered" evidence="1">
    <location>
        <begin position="46"/>
        <end position="69"/>
    </location>
</feature>
<proteinExistence type="predicted"/>